<name>A0ABS5L9L9_9BACI</name>
<dbReference type="InterPro" id="IPR025100">
    <property type="entry name" value="DUF4025"/>
</dbReference>
<accession>A0ABS5L9L9</accession>
<dbReference type="Proteomes" id="UP000682403">
    <property type="component" value="Unassembled WGS sequence"/>
</dbReference>
<dbReference type="EMBL" id="JAGVRK010000001">
    <property type="protein sequence ID" value="MBS2967419.1"/>
    <property type="molecule type" value="Genomic_DNA"/>
</dbReference>
<reference evidence="2 3" key="1">
    <citation type="submission" date="2021-04" db="EMBL/GenBank/DDBJ databases">
        <title>Metabacillus sp. strain KIGAM252 whole genome sequence.</title>
        <authorList>
            <person name="Seo M.-J."/>
            <person name="Cho E.-S."/>
            <person name="Hwang C.Y."/>
            <person name="Yoon D.J."/>
        </authorList>
    </citation>
    <scope>NUCLEOTIDE SEQUENCE [LARGE SCALE GENOMIC DNA]</scope>
    <source>
        <strain evidence="2 3">KIGAM252</strain>
    </source>
</reference>
<organism evidence="2 3">
    <name type="scientific">Metabacillus flavus</name>
    <dbReference type="NCBI Taxonomy" id="2823519"/>
    <lineage>
        <taxon>Bacteria</taxon>
        <taxon>Bacillati</taxon>
        <taxon>Bacillota</taxon>
        <taxon>Bacilli</taxon>
        <taxon>Bacillales</taxon>
        <taxon>Bacillaceae</taxon>
        <taxon>Metabacillus</taxon>
    </lineage>
</organism>
<dbReference type="RefSeq" id="WP_211555854.1">
    <property type="nucleotide sequence ID" value="NZ_JAGVRK010000001.1"/>
</dbReference>
<proteinExistence type="predicted"/>
<keyword evidence="3" id="KW-1185">Reference proteome</keyword>
<comment type="caution">
    <text evidence="2">The sequence shown here is derived from an EMBL/GenBank/DDBJ whole genome shotgun (WGS) entry which is preliminary data.</text>
</comment>
<protein>
    <submittedName>
        <fullName evidence="2">YozQ family protein</fullName>
    </submittedName>
</protein>
<feature type="region of interest" description="Disordered" evidence="1">
    <location>
        <begin position="1"/>
        <end position="29"/>
    </location>
</feature>
<feature type="compositionally biased region" description="Basic and acidic residues" evidence="1">
    <location>
        <begin position="18"/>
        <end position="29"/>
    </location>
</feature>
<gene>
    <name evidence="2" type="ORF">J9317_01260</name>
</gene>
<evidence type="ECO:0000313" key="3">
    <source>
        <dbReference type="Proteomes" id="UP000682403"/>
    </source>
</evidence>
<sequence length="57" mass="6243">MSTKLTEMAEEVAGKSFDPAEKEKEHTTTGLEVTHEQIGHHYAAGTIDQSIKTKNGE</sequence>
<dbReference type="Pfam" id="PF13217">
    <property type="entry name" value="DUF4025"/>
    <property type="match status" value="1"/>
</dbReference>
<evidence type="ECO:0000313" key="2">
    <source>
        <dbReference type="EMBL" id="MBS2967419.1"/>
    </source>
</evidence>
<evidence type="ECO:0000256" key="1">
    <source>
        <dbReference type="SAM" id="MobiDB-lite"/>
    </source>
</evidence>